<dbReference type="Proteomes" id="UP000315669">
    <property type="component" value="Unassembled WGS sequence"/>
</dbReference>
<feature type="transmembrane region" description="Helical" evidence="2">
    <location>
        <begin position="147"/>
        <end position="169"/>
    </location>
</feature>
<evidence type="ECO:0000256" key="1">
    <source>
        <dbReference type="SAM" id="MobiDB-lite"/>
    </source>
</evidence>
<name>A0A523Y0X4_UNCAE</name>
<feature type="region of interest" description="Disordered" evidence="1">
    <location>
        <begin position="299"/>
        <end position="324"/>
    </location>
</feature>
<keyword evidence="2" id="KW-1133">Transmembrane helix</keyword>
<keyword evidence="2" id="KW-0812">Transmembrane</keyword>
<organism evidence="3 4">
    <name type="scientific">Aerophobetes bacterium</name>
    <dbReference type="NCBI Taxonomy" id="2030807"/>
    <lineage>
        <taxon>Bacteria</taxon>
        <taxon>Candidatus Aerophobota</taxon>
    </lineage>
</organism>
<comment type="caution">
    <text evidence="3">The sequence shown here is derived from an EMBL/GenBank/DDBJ whole genome shotgun (WGS) entry which is preliminary data.</text>
</comment>
<dbReference type="EMBL" id="SOII01000151">
    <property type="protein sequence ID" value="TET85172.1"/>
    <property type="molecule type" value="Genomic_DNA"/>
</dbReference>
<reference evidence="3 4" key="1">
    <citation type="submission" date="2019-03" db="EMBL/GenBank/DDBJ databases">
        <title>Metabolic potential of uncultured bacteria and archaea associated with petroleum seepage in deep-sea sediments.</title>
        <authorList>
            <person name="Dong X."/>
            <person name="Hubert C."/>
        </authorList>
    </citation>
    <scope>NUCLEOTIDE SEQUENCE [LARGE SCALE GENOMIC DNA]</scope>
    <source>
        <strain evidence="3">E29_bin25</strain>
    </source>
</reference>
<proteinExistence type="predicted"/>
<evidence type="ECO:0000256" key="2">
    <source>
        <dbReference type="SAM" id="Phobius"/>
    </source>
</evidence>
<dbReference type="AlphaFoldDB" id="A0A523Y0X4"/>
<evidence type="ECO:0000313" key="4">
    <source>
        <dbReference type="Proteomes" id="UP000315669"/>
    </source>
</evidence>
<keyword evidence="2" id="KW-0472">Membrane</keyword>
<accession>A0A523Y0X4</accession>
<protein>
    <submittedName>
        <fullName evidence="3">Uncharacterized protein</fullName>
    </submittedName>
</protein>
<evidence type="ECO:0000313" key="3">
    <source>
        <dbReference type="EMBL" id="TET85172.1"/>
    </source>
</evidence>
<sequence>MMRIKELDDELGKGIGVYLDGRFFEVRNQLELQSRIYGNDSDSNAIVLIEYQDRERSYQHFKILTERIKYLLEINIRNRKEDFIRYLTNGFEKEFRGGRIKINPVQQKEVQKLRKYAIERAMKYGILTEIIGWAVIASTYSTPKITAVLGGFYFVFGDVICGVIVPWLADLGKFTSPFFQIGAYPVERRFFRKYLSLDKGLLAYFKKKSIKLKKIEEEFNKTPKVERKSYLSQRLLQEEKRLSREWEPIALSFEKSENLKAIIIGYRGTYQNSFAFSNYIINGTEPKEEDMDIWRMEIEEPQKTGEEADFDRIWGKEDKEEKDK</sequence>
<gene>
    <name evidence="3" type="ORF">E3J32_02075</name>
</gene>